<evidence type="ECO:0000313" key="2">
    <source>
        <dbReference type="EMBL" id="VDL93935.1"/>
    </source>
</evidence>
<sequence>MRTHLYMTFMDLLTAIDTLNHNRLWKTMQEFGCPEEFTHMVRRLHDGILAHVTEIRTVSEAFAVLNGVKQGCVLAPTLFRLLYPVMLMKAYRDEYPVIRSSYRTVGHLLNIWRVQAPPCVSTTSLHDLLVVDECNLNFLMEKYLRRSMDLFIIVCVTFRLTVNKDQTKVLHKPPPSAEYNAHRIYVIVTEIKPVDNWEVCCPSTSNTQAFIWNGQRPQMNTKLKMYKAVFTTLLYEAESWTVYCKQAKKLNHFHLSGLHRILKLR</sequence>
<keyword evidence="3" id="KW-1185">Reference proteome</keyword>
<dbReference type="AlphaFoldDB" id="A0A183STK2"/>
<evidence type="ECO:0000313" key="4">
    <source>
        <dbReference type="WBParaSite" id="SSLN_0000783201-mRNA-1"/>
    </source>
</evidence>
<reference evidence="4" key="1">
    <citation type="submission" date="2016-06" db="UniProtKB">
        <authorList>
            <consortium name="WormBaseParasite"/>
        </authorList>
    </citation>
    <scope>IDENTIFICATION</scope>
</reference>
<evidence type="ECO:0000313" key="3">
    <source>
        <dbReference type="Proteomes" id="UP000275846"/>
    </source>
</evidence>
<feature type="domain" description="Reverse transcriptase" evidence="1">
    <location>
        <begin position="1"/>
        <end position="184"/>
    </location>
</feature>
<protein>
    <submittedName>
        <fullName evidence="4">Reverse transcriptase domain-containing protein</fullName>
    </submittedName>
</protein>
<name>A0A183STK2_SCHSO</name>
<dbReference type="PROSITE" id="PS50878">
    <property type="entry name" value="RT_POL"/>
    <property type="match status" value="1"/>
</dbReference>
<evidence type="ECO:0000259" key="1">
    <source>
        <dbReference type="PROSITE" id="PS50878"/>
    </source>
</evidence>
<organism evidence="4">
    <name type="scientific">Schistocephalus solidus</name>
    <name type="common">Tapeworm</name>
    <dbReference type="NCBI Taxonomy" id="70667"/>
    <lineage>
        <taxon>Eukaryota</taxon>
        <taxon>Metazoa</taxon>
        <taxon>Spiralia</taxon>
        <taxon>Lophotrochozoa</taxon>
        <taxon>Platyhelminthes</taxon>
        <taxon>Cestoda</taxon>
        <taxon>Eucestoda</taxon>
        <taxon>Diphyllobothriidea</taxon>
        <taxon>Diphyllobothriidae</taxon>
        <taxon>Schistocephalus</taxon>
    </lineage>
</organism>
<reference evidence="2 3" key="2">
    <citation type="submission" date="2018-11" db="EMBL/GenBank/DDBJ databases">
        <authorList>
            <consortium name="Pathogen Informatics"/>
        </authorList>
    </citation>
    <scope>NUCLEOTIDE SEQUENCE [LARGE SCALE GENOMIC DNA]</scope>
    <source>
        <strain evidence="2 3">NST_G2</strain>
    </source>
</reference>
<dbReference type="Pfam" id="PF00078">
    <property type="entry name" value="RVT_1"/>
    <property type="match status" value="1"/>
</dbReference>
<dbReference type="EMBL" id="UYSU01034196">
    <property type="protein sequence ID" value="VDL93935.1"/>
    <property type="molecule type" value="Genomic_DNA"/>
</dbReference>
<dbReference type="OrthoDB" id="425014at2759"/>
<dbReference type="PANTHER" id="PTHR47027">
    <property type="entry name" value="REVERSE TRANSCRIPTASE DOMAIN-CONTAINING PROTEIN"/>
    <property type="match status" value="1"/>
</dbReference>
<dbReference type="Proteomes" id="UP000275846">
    <property type="component" value="Unassembled WGS sequence"/>
</dbReference>
<dbReference type="WBParaSite" id="SSLN_0000783201-mRNA-1">
    <property type="protein sequence ID" value="SSLN_0000783201-mRNA-1"/>
    <property type="gene ID" value="SSLN_0000783201"/>
</dbReference>
<proteinExistence type="predicted"/>
<accession>A0A183STK2</accession>
<dbReference type="InterPro" id="IPR000477">
    <property type="entry name" value="RT_dom"/>
</dbReference>
<dbReference type="PANTHER" id="PTHR47027:SF26">
    <property type="entry name" value="REVERSE TRANSCRIPTASE DOMAIN-CONTAINING PROTEIN"/>
    <property type="match status" value="1"/>
</dbReference>
<gene>
    <name evidence="2" type="ORF">SSLN_LOCUS7550</name>
</gene>